<feature type="domain" description="Aldehyde dehydrogenase" evidence="6">
    <location>
        <begin position="20"/>
        <end position="474"/>
    </location>
</feature>
<sequence length="486" mass="49924">MSISRELLIDGKAVPAASGRVTQDVSPYTGEVYATVAAAGADDVTRAVDAADAAFDAWAGLSPFARRTIFLRAADLLQARAEEVIALMAAEVGGTRPWAGFNVALAAEMLREAAASITAPRGEVLTAQEEGVLGLAVREPVGVVAAFSPWNAPIILGVRSVAAALAAGNTVVMKPSEDAPIACGLLIADILHEAGLPAGVLNVVTNDPADAAEVAEALIADPRVRAVNFTGSTNVGRVIGTHAARHLKPAVLELGGKNAIIVLDDADVDYAVDAAAFGVFMNAGQICMSGDRVLVHESLAEEFTRKFAAKVAALPSGDPADPATVVGPLVGPAAAARVAALVRDAVAKGATVVTGGGEPEGALHPATVLTGVPRDADLYHAEAFGPLCVIATFATDDDAVTQANDTDHGLTAGIITENGTHGLRVARRLKTGMVHVNDQSVADEPQAPFGGFRSSGYGRFGGRWGVEAFSNTRWLTLATQQAHYPF</sequence>
<dbReference type="Pfam" id="PF00171">
    <property type="entry name" value="Aldedh"/>
    <property type="match status" value="1"/>
</dbReference>
<dbReference type="AlphaFoldDB" id="A0A4R4XTL0"/>
<dbReference type="PROSITE" id="PS00687">
    <property type="entry name" value="ALDEHYDE_DEHYDR_GLU"/>
    <property type="match status" value="1"/>
</dbReference>
<evidence type="ECO:0000259" key="6">
    <source>
        <dbReference type="Pfam" id="PF00171"/>
    </source>
</evidence>
<reference evidence="7 8" key="1">
    <citation type="submission" date="2019-03" db="EMBL/GenBank/DDBJ databases">
        <title>Draft genome sequences of novel Actinobacteria.</title>
        <authorList>
            <person name="Sahin N."/>
            <person name="Ay H."/>
            <person name="Saygin H."/>
        </authorList>
    </citation>
    <scope>NUCLEOTIDE SEQUENCE [LARGE SCALE GENOMIC DNA]</scope>
    <source>
        <strain evidence="7 8">CH32</strain>
    </source>
</reference>
<keyword evidence="2 5" id="KW-0560">Oxidoreductase</keyword>
<accession>A0A4R4XTL0</accession>
<evidence type="ECO:0000256" key="1">
    <source>
        <dbReference type="ARBA" id="ARBA00009986"/>
    </source>
</evidence>
<evidence type="ECO:0000256" key="5">
    <source>
        <dbReference type="RuleBase" id="RU003345"/>
    </source>
</evidence>
<dbReference type="Gene3D" id="3.40.309.10">
    <property type="entry name" value="Aldehyde Dehydrogenase, Chain A, domain 2"/>
    <property type="match status" value="1"/>
</dbReference>
<dbReference type="OrthoDB" id="3802174at2"/>
<feature type="active site" evidence="4">
    <location>
        <position position="253"/>
    </location>
</feature>
<dbReference type="PANTHER" id="PTHR42986:SF1">
    <property type="entry name" value="BENZALDEHYDE DEHYDROGENASE YFMT"/>
    <property type="match status" value="1"/>
</dbReference>
<keyword evidence="8" id="KW-1185">Reference proteome</keyword>
<organism evidence="7 8">
    <name type="scientific">Nonomuraea terrae</name>
    <dbReference type="NCBI Taxonomy" id="2530383"/>
    <lineage>
        <taxon>Bacteria</taxon>
        <taxon>Bacillati</taxon>
        <taxon>Actinomycetota</taxon>
        <taxon>Actinomycetes</taxon>
        <taxon>Streptosporangiales</taxon>
        <taxon>Streptosporangiaceae</taxon>
        <taxon>Nonomuraea</taxon>
    </lineage>
</organism>
<dbReference type="Gene3D" id="3.40.605.10">
    <property type="entry name" value="Aldehyde Dehydrogenase, Chain A, domain 1"/>
    <property type="match status" value="1"/>
</dbReference>
<dbReference type="RefSeq" id="WP_132621456.1">
    <property type="nucleotide sequence ID" value="NZ_SMKQ01000227.1"/>
</dbReference>
<dbReference type="InterPro" id="IPR029510">
    <property type="entry name" value="Ald_DH_CS_GLU"/>
</dbReference>
<keyword evidence="3" id="KW-0520">NAD</keyword>
<comment type="caution">
    <text evidence="7">The sequence shown here is derived from an EMBL/GenBank/DDBJ whole genome shotgun (WGS) entry which is preliminary data.</text>
</comment>
<dbReference type="InterPro" id="IPR016163">
    <property type="entry name" value="Ald_DH_C"/>
</dbReference>
<dbReference type="InterPro" id="IPR016162">
    <property type="entry name" value="Ald_DH_N"/>
</dbReference>
<dbReference type="SUPFAM" id="SSF53720">
    <property type="entry name" value="ALDH-like"/>
    <property type="match status" value="1"/>
</dbReference>
<evidence type="ECO:0000256" key="2">
    <source>
        <dbReference type="ARBA" id="ARBA00023002"/>
    </source>
</evidence>
<dbReference type="InterPro" id="IPR016161">
    <property type="entry name" value="Ald_DH/histidinol_DH"/>
</dbReference>
<dbReference type="InterPro" id="IPR015590">
    <property type="entry name" value="Aldehyde_DH_dom"/>
</dbReference>
<evidence type="ECO:0000256" key="4">
    <source>
        <dbReference type="PROSITE-ProRule" id="PRU10007"/>
    </source>
</evidence>
<dbReference type="FunFam" id="3.40.309.10:FF:000009">
    <property type="entry name" value="Aldehyde dehydrogenase A"/>
    <property type="match status" value="1"/>
</dbReference>
<dbReference type="FunFam" id="3.40.605.10:FF:000007">
    <property type="entry name" value="NAD/NADP-dependent betaine aldehyde dehydrogenase"/>
    <property type="match status" value="1"/>
</dbReference>
<dbReference type="GO" id="GO:0016620">
    <property type="term" value="F:oxidoreductase activity, acting on the aldehyde or oxo group of donors, NAD or NADP as acceptor"/>
    <property type="evidence" value="ECO:0007669"/>
    <property type="project" value="InterPro"/>
</dbReference>
<dbReference type="Proteomes" id="UP000295302">
    <property type="component" value="Unassembled WGS sequence"/>
</dbReference>
<dbReference type="PANTHER" id="PTHR42986">
    <property type="entry name" value="BENZALDEHYDE DEHYDROGENASE YFMT"/>
    <property type="match status" value="1"/>
</dbReference>
<proteinExistence type="inferred from homology"/>
<evidence type="ECO:0000256" key="3">
    <source>
        <dbReference type="ARBA" id="ARBA00023027"/>
    </source>
</evidence>
<dbReference type="EMBL" id="SMKQ01000227">
    <property type="protein sequence ID" value="TDD34911.1"/>
    <property type="molecule type" value="Genomic_DNA"/>
</dbReference>
<evidence type="ECO:0000313" key="8">
    <source>
        <dbReference type="Proteomes" id="UP000295302"/>
    </source>
</evidence>
<protein>
    <submittedName>
        <fullName evidence="7">Aldehyde dehydrogenase family protein</fullName>
    </submittedName>
</protein>
<comment type="similarity">
    <text evidence="1 5">Belongs to the aldehyde dehydrogenase family.</text>
</comment>
<evidence type="ECO:0000313" key="7">
    <source>
        <dbReference type="EMBL" id="TDD34911.1"/>
    </source>
</evidence>
<gene>
    <name evidence="7" type="ORF">E1286_40225</name>
</gene>
<name>A0A4R4XTL0_9ACTN</name>